<evidence type="ECO:0000313" key="3">
    <source>
        <dbReference type="Proteomes" id="UP000765160"/>
    </source>
</evidence>
<name>A0ABX1EZ03_9PROT</name>
<proteinExistence type="predicted"/>
<organism evidence="2 3">
    <name type="scientific">Falsiroseomonas frigidaquae</name>
    <dbReference type="NCBI Taxonomy" id="487318"/>
    <lineage>
        <taxon>Bacteria</taxon>
        <taxon>Pseudomonadati</taxon>
        <taxon>Pseudomonadota</taxon>
        <taxon>Alphaproteobacteria</taxon>
        <taxon>Acetobacterales</taxon>
        <taxon>Roseomonadaceae</taxon>
        <taxon>Falsiroseomonas</taxon>
    </lineage>
</organism>
<sequence>MSGAPLDVRRRGGSPLEPSLPCPSLSSHPQKVPGQQVPGQQVSVAAKHFEAQLHDMLDPDRQIAQALSDGMKDGFGDDRRNADHADLVHIHRI</sequence>
<feature type="region of interest" description="Disordered" evidence="1">
    <location>
        <begin position="1"/>
        <end position="41"/>
    </location>
</feature>
<feature type="compositionally biased region" description="Low complexity" evidence="1">
    <location>
        <begin position="14"/>
        <end position="41"/>
    </location>
</feature>
<gene>
    <name evidence="2" type="ORF">HB662_11065</name>
</gene>
<comment type="caution">
    <text evidence="2">The sequence shown here is derived from an EMBL/GenBank/DDBJ whole genome shotgun (WGS) entry which is preliminary data.</text>
</comment>
<protein>
    <submittedName>
        <fullName evidence="2">Uncharacterized protein</fullName>
    </submittedName>
</protein>
<evidence type="ECO:0000256" key="1">
    <source>
        <dbReference type="SAM" id="MobiDB-lite"/>
    </source>
</evidence>
<keyword evidence="3" id="KW-1185">Reference proteome</keyword>
<reference evidence="2 3" key="1">
    <citation type="submission" date="2020-03" db="EMBL/GenBank/DDBJ databases">
        <title>Roseomonas selenitidurans sp. nov. isolated from soil.</title>
        <authorList>
            <person name="Liu H."/>
        </authorList>
    </citation>
    <scope>NUCLEOTIDE SEQUENCE [LARGE SCALE GENOMIC DNA]</scope>
    <source>
        <strain evidence="2 3">JCM 15073</strain>
    </source>
</reference>
<evidence type="ECO:0000313" key="2">
    <source>
        <dbReference type="EMBL" id="NKE45318.1"/>
    </source>
</evidence>
<accession>A0ABX1EZ03</accession>
<dbReference type="EMBL" id="JAAVTX010000003">
    <property type="protein sequence ID" value="NKE45318.1"/>
    <property type="molecule type" value="Genomic_DNA"/>
</dbReference>
<dbReference type="Proteomes" id="UP000765160">
    <property type="component" value="Unassembled WGS sequence"/>
</dbReference>
<dbReference type="RefSeq" id="WP_168049768.1">
    <property type="nucleotide sequence ID" value="NZ_JAATJR010000003.1"/>
</dbReference>